<feature type="compositionally biased region" description="Low complexity" evidence="6">
    <location>
        <begin position="75"/>
        <end position="88"/>
    </location>
</feature>
<protein>
    <submittedName>
        <fullName evidence="8">Helix-turn-helix domain-containing protein</fullName>
    </submittedName>
</protein>
<feature type="compositionally biased region" description="Low complexity" evidence="6">
    <location>
        <begin position="288"/>
        <end position="297"/>
    </location>
</feature>
<feature type="compositionally biased region" description="Pro residues" evidence="6">
    <location>
        <begin position="101"/>
        <end position="110"/>
    </location>
</feature>
<evidence type="ECO:0000256" key="2">
    <source>
        <dbReference type="ARBA" id="ARBA00023015"/>
    </source>
</evidence>
<evidence type="ECO:0000256" key="1">
    <source>
        <dbReference type="ARBA" id="ARBA00010641"/>
    </source>
</evidence>
<evidence type="ECO:0000256" key="4">
    <source>
        <dbReference type="ARBA" id="ARBA00023125"/>
    </source>
</evidence>
<dbReference type="InterPro" id="IPR010982">
    <property type="entry name" value="Lambda_DNA-bd_dom_sf"/>
</dbReference>
<dbReference type="Pfam" id="PF01381">
    <property type="entry name" value="HTH_3"/>
    <property type="match status" value="1"/>
</dbReference>
<keyword evidence="4" id="KW-0238">DNA-binding</keyword>
<organism evidence="8 9">
    <name type="scientific">Streptomyces katrae</name>
    <dbReference type="NCBI Taxonomy" id="68223"/>
    <lineage>
        <taxon>Bacteria</taxon>
        <taxon>Bacillati</taxon>
        <taxon>Actinomycetota</taxon>
        <taxon>Actinomycetes</taxon>
        <taxon>Kitasatosporales</taxon>
        <taxon>Streptomycetaceae</taxon>
        <taxon>Streptomyces</taxon>
    </lineage>
</organism>
<feature type="region of interest" description="Disordered" evidence="6">
    <location>
        <begin position="75"/>
        <end position="305"/>
    </location>
</feature>
<dbReference type="Gene3D" id="1.10.10.10">
    <property type="entry name" value="Winged helix-like DNA-binding domain superfamily/Winged helix DNA-binding domain"/>
    <property type="match status" value="1"/>
</dbReference>
<feature type="compositionally biased region" description="Pro residues" evidence="6">
    <location>
        <begin position="225"/>
        <end position="242"/>
    </location>
</feature>
<feature type="region of interest" description="Disordered" evidence="6">
    <location>
        <begin position="1"/>
        <end position="21"/>
    </location>
</feature>
<feature type="compositionally biased region" description="Polar residues" evidence="6">
    <location>
        <begin position="1"/>
        <end position="11"/>
    </location>
</feature>
<accession>A0ABT7H5Z9</accession>
<evidence type="ECO:0000256" key="6">
    <source>
        <dbReference type="SAM" id="MobiDB-lite"/>
    </source>
</evidence>
<comment type="similarity">
    <text evidence="1">Belongs to the sigma-70 factor family. ECF subfamily.</text>
</comment>
<evidence type="ECO:0000313" key="9">
    <source>
        <dbReference type="Proteomes" id="UP001223390"/>
    </source>
</evidence>
<comment type="caution">
    <text evidence="8">The sequence shown here is derived from an EMBL/GenBank/DDBJ whole genome shotgun (WGS) entry which is preliminary data.</text>
</comment>
<evidence type="ECO:0000256" key="3">
    <source>
        <dbReference type="ARBA" id="ARBA00023082"/>
    </source>
</evidence>
<dbReference type="Gene3D" id="1.10.260.40">
    <property type="entry name" value="lambda repressor-like DNA-binding domains"/>
    <property type="match status" value="1"/>
</dbReference>
<dbReference type="Proteomes" id="UP001223390">
    <property type="component" value="Unassembled WGS sequence"/>
</dbReference>
<dbReference type="SUPFAM" id="SSF88946">
    <property type="entry name" value="Sigma2 domain of RNA polymerase sigma factors"/>
    <property type="match status" value="1"/>
</dbReference>
<feature type="domain" description="HTH cro/C1-type" evidence="7">
    <location>
        <begin position="29"/>
        <end position="74"/>
    </location>
</feature>
<evidence type="ECO:0000313" key="8">
    <source>
        <dbReference type="EMBL" id="MDK9501324.1"/>
    </source>
</evidence>
<dbReference type="PANTHER" id="PTHR43133">
    <property type="entry name" value="RNA POLYMERASE ECF-TYPE SIGMA FACTO"/>
    <property type="match status" value="1"/>
</dbReference>
<name>A0ABT7H5Z9_9ACTN</name>
<dbReference type="InterPro" id="IPR001387">
    <property type="entry name" value="Cro/C1-type_HTH"/>
</dbReference>
<feature type="compositionally biased region" description="Low complexity" evidence="6">
    <location>
        <begin position="111"/>
        <end position="133"/>
    </location>
</feature>
<dbReference type="PROSITE" id="PS50943">
    <property type="entry name" value="HTH_CROC1"/>
    <property type="match status" value="1"/>
</dbReference>
<keyword evidence="3" id="KW-0731">Sigma factor</keyword>
<gene>
    <name evidence="8" type="ORF">QEZ40_000602</name>
</gene>
<dbReference type="SUPFAM" id="SSF88659">
    <property type="entry name" value="Sigma3 and sigma4 domains of RNA polymerase sigma factors"/>
    <property type="match status" value="1"/>
</dbReference>
<keyword evidence="9" id="KW-1185">Reference proteome</keyword>
<keyword evidence="5" id="KW-0804">Transcription</keyword>
<feature type="compositionally biased region" description="Low complexity" evidence="6">
    <location>
        <begin position="243"/>
        <end position="253"/>
    </location>
</feature>
<feature type="region of interest" description="Disordered" evidence="6">
    <location>
        <begin position="527"/>
        <end position="574"/>
    </location>
</feature>
<feature type="compositionally biased region" description="Basic and acidic residues" evidence="6">
    <location>
        <begin position="175"/>
        <end position="185"/>
    </location>
</feature>
<dbReference type="SUPFAM" id="SSF47413">
    <property type="entry name" value="lambda repressor-like DNA-binding domains"/>
    <property type="match status" value="1"/>
</dbReference>
<feature type="compositionally biased region" description="Low complexity" evidence="6">
    <location>
        <begin position="186"/>
        <end position="210"/>
    </location>
</feature>
<proteinExistence type="inferred from homology"/>
<dbReference type="InterPro" id="IPR013324">
    <property type="entry name" value="RNA_pol_sigma_r3/r4-like"/>
</dbReference>
<feature type="compositionally biased region" description="Low complexity" evidence="6">
    <location>
        <begin position="531"/>
        <end position="540"/>
    </location>
</feature>
<sequence>MTQDVEASSGSELGLPSPKERRWLRASGGLTYEEVAAEVGVTAATVRSWECGRTEPRGRTREAYAALLDRLAAAGSAAPVRPVAAGPPTHRPRTTAKYPAKPAPPPPADPAPASAPVDPAAPGKAAAVDPAPVRRLPGEPFRQDAPAAPAPGDDTGTATARADGRPVTDAATPTAHDEPPGRDTEAPAAPATAPGAPGAPADPGETRAPAGPAPYPAAPCATAGPTPPDPTRTEPAPPPGAPADPDGTAQAPAPEEPFLQAAPPPGGHPAASPEEPFRQAPAEPPEAAPGRPYGRPYGPRPRPPRDAVEAFDALYDHAAAALVRQAYLLTGRRSLALHSVEVAFRQAWGRWPEVATDRDPVGWVRSAAHEYALSPWHRFRRAHRRPDKPPADTADRILLEALLALPPVHRRTVLLYDGVGLDLPDTAAETEASTPATGHRLLRAHAELARRIPPLAGVTPERRSAMLRERLGAVRPAVPLEPRPAATVRAVSEHRARRLARAALVLTAVIAASTGYTTVTAPDHYEPPIAPGASVSGVPPLSGPPRLTETSRYLQDKLRADPAAGPHRLHPQLE</sequence>
<dbReference type="CDD" id="cd00093">
    <property type="entry name" value="HTH_XRE"/>
    <property type="match status" value="1"/>
</dbReference>
<evidence type="ECO:0000259" key="7">
    <source>
        <dbReference type="PROSITE" id="PS50943"/>
    </source>
</evidence>
<dbReference type="InterPro" id="IPR039425">
    <property type="entry name" value="RNA_pol_sigma-70-like"/>
</dbReference>
<dbReference type="RefSeq" id="WP_285346742.1">
    <property type="nucleotide sequence ID" value="NZ_JASITI010000106.1"/>
</dbReference>
<feature type="compositionally biased region" description="Low complexity" evidence="6">
    <location>
        <begin position="144"/>
        <end position="161"/>
    </location>
</feature>
<feature type="compositionally biased region" description="Low complexity" evidence="6">
    <location>
        <begin position="268"/>
        <end position="281"/>
    </location>
</feature>
<dbReference type="InterPro" id="IPR036388">
    <property type="entry name" value="WH-like_DNA-bd_sf"/>
</dbReference>
<dbReference type="InterPro" id="IPR013325">
    <property type="entry name" value="RNA_pol_sigma_r2"/>
</dbReference>
<dbReference type="PANTHER" id="PTHR43133:SF8">
    <property type="entry name" value="RNA POLYMERASE SIGMA FACTOR HI_1459-RELATED"/>
    <property type="match status" value="1"/>
</dbReference>
<evidence type="ECO:0000256" key="5">
    <source>
        <dbReference type="ARBA" id="ARBA00023163"/>
    </source>
</evidence>
<dbReference type="EMBL" id="JASITI010000106">
    <property type="protein sequence ID" value="MDK9501324.1"/>
    <property type="molecule type" value="Genomic_DNA"/>
</dbReference>
<reference evidence="8 9" key="1">
    <citation type="submission" date="2023-05" db="EMBL/GenBank/DDBJ databases">
        <title>Sequencing and Assembly of Streptomyces sp. NP73.</title>
        <authorList>
            <person name="Konwar A.N."/>
            <person name="Saikia K."/>
            <person name="Thakur D."/>
        </authorList>
    </citation>
    <scope>NUCLEOTIDE SEQUENCE [LARGE SCALE GENOMIC DNA]</scope>
    <source>
        <strain evidence="8 9">NP73</strain>
    </source>
</reference>
<keyword evidence="2" id="KW-0805">Transcription regulation</keyword>